<protein>
    <recommendedName>
        <fullName evidence="3">Lipoprotein</fullName>
    </recommendedName>
</protein>
<sequence length="297" mass="34631">MRTKFLIIFLSVLFISCEEKHALRLNLTPGKIYKQTVLTQSHIYEDDIDSWADVKVSTFYKIDYKVTKREDSIFTLSCKLKEMIIEFESDFDNKIIDSKERDSGNPLDKIISNMINKEFFVVINEKGKVKEIKNTDNLYKNLFDGIPQITEEQKQKVAKTFKESFNDKTFKNNLENGFYMIPSEEVALKESWTNTFKTELNGTKMNLKNTFTLTKLKPNKYAIIAGKSFITAKINKEKSNADLNGKMTSKYKLNPFNGWIKEALITQEMKGMMEITENNQKRKTPIKIYNRIMISGY</sequence>
<keyword evidence="2" id="KW-1185">Reference proteome</keyword>
<evidence type="ECO:0000313" key="1">
    <source>
        <dbReference type="EMBL" id="MBE9576267.1"/>
    </source>
</evidence>
<organism evidence="1 2">
    <name type="scientific">Flavobacterium proteolyticum</name>
    <dbReference type="NCBI Taxonomy" id="2911683"/>
    <lineage>
        <taxon>Bacteria</taxon>
        <taxon>Pseudomonadati</taxon>
        <taxon>Bacteroidota</taxon>
        <taxon>Flavobacteriia</taxon>
        <taxon>Flavobacteriales</taxon>
        <taxon>Flavobacteriaceae</taxon>
        <taxon>Flavobacterium</taxon>
    </lineage>
</organism>
<reference evidence="1 2" key="1">
    <citation type="submission" date="2020-10" db="EMBL/GenBank/DDBJ databases">
        <title>The genome sequence of Flavobacterium aquaticum 1Y8A.</title>
        <authorList>
            <person name="Liu Y."/>
        </authorList>
    </citation>
    <scope>NUCLEOTIDE SEQUENCE [LARGE SCALE GENOMIC DNA]</scope>
    <source>
        <strain evidence="1 2">1Y8A</strain>
    </source>
</reference>
<accession>A0ABR9WQT8</accession>
<name>A0ABR9WQT8_9FLAO</name>
<comment type="caution">
    <text evidence="1">The sequence shown here is derived from an EMBL/GenBank/DDBJ whole genome shotgun (WGS) entry which is preliminary data.</text>
</comment>
<proteinExistence type="predicted"/>
<dbReference type="Proteomes" id="UP000656274">
    <property type="component" value="Unassembled WGS sequence"/>
</dbReference>
<evidence type="ECO:0000313" key="2">
    <source>
        <dbReference type="Proteomes" id="UP000656274"/>
    </source>
</evidence>
<evidence type="ECO:0008006" key="3">
    <source>
        <dbReference type="Google" id="ProtNLM"/>
    </source>
</evidence>
<dbReference type="EMBL" id="JADFTZ010000002">
    <property type="protein sequence ID" value="MBE9576267.1"/>
    <property type="molecule type" value="Genomic_DNA"/>
</dbReference>
<dbReference type="Pfam" id="PF19777">
    <property type="entry name" value="DUF6263"/>
    <property type="match status" value="1"/>
</dbReference>
<dbReference type="PROSITE" id="PS51257">
    <property type="entry name" value="PROKAR_LIPOPROTEIN"/>
    <property type="match status" value="1"/>
</dbReference>
<gene>
    <name evidence="1" type="ORF">IM755_06045</name>
</gene>
<dbReference type="RefSeq" id="WP_194094758.1">
    <property type="nucleotide sequence ID" value="NZ_JADFTZ010000002.1"/>
</dbReference>
<dbReference type="InterPro" id="IPR046230">
    <property type="entry name" value="DUF6263"/>
</dbReference>